<evidence type="ECO:0000313" key="2">
    <source>
        <dbReference type="EMBL" id="KAK6348817.1"/>
    </source>
</evidence>
<feature type="region of interest" description="Disordered" evidence="1">
    <location>
        <begin position="1"/>
        <end position="21"/>
    </location>
</feature>
<dbReference type="AlphaFoldDB" id="A0AAV9UWC4"/>
<dbReference type="Proteomes" id="UP001373714">
    <property type="component" value="Unassembled WGS sequence"/>
</dbReference>
<organism evidence="2 3">
    <name type="scientific">Orbilia blumenaviensis</name>
    <dbReference type="NCBI Taxonomy" id="1796055"/>
    <lineage>
        <taxon>Eukaryota</taxon>
        <taxon>Fungi</taxon>
        <taxon>Dikarya</taxon>
        <taxon>Ascomycota</taxon>
        <taxon>Pezizomycotina</taxon>
        <taxon>Orbiliomycetes</taxon>
        <taxon>Orbiliales</taxon>
        <taxon>Orbiliaceae</taxon>
        <taxon>Orbilia</taxon>
    </lineage>
</organism>
<dbReference type="EMBL" id="JAVHNS010000007">
    <property type="protein sequence ID" value="KAK6348817.1"/>
    <property type="molecule type" value="Genomic_DNA"/>
</dbReference>
<proteinExistence type="predicted"/>
<protein>
    <submittedName>
        <fullName evidence="2">Uncharacterized protein</fullName>
    </submittedName>
</protein>
<name>A0AAV9UWC4_9PEZI</name>
<feature type="region of interest" description="Disordered" evidence="1">
    <location>
        <begin position="361"/>
        <end position="410"/>
    </location>
</feature>
<accession>A0AAV9UWC4</accession>
<sequence length="556" mass="59831">MATSNHPHHYHHHPHPNPHPHALLVTRVCESVTFAGSNHIRGRRGQPVELIARRGDVIEVCFPSPTSNQVVRMSMNSKSATIYWAEGTGALVLYIYDKHSVSGFPRISVRNEVGFRGWISVGTEATMTEDIARLLGTAKFGVNRLIAVKWNRPVSPLEQKTLRKAICHTKWQNVASVELRRRCKHMMNDAEMNFEYFFGNRAGAGAFMTDTGTPVATDAVTPAGPAVGIPVVAGNLPIGSNAPAVASRTGESNTPAVANVLVIGSACPAPLPVGPAYDSSNVAGPSGSVGASLQSFAMVEPPAPPKQPKHQVIWQPITADYLVKLQALENSVYHAITVKPRGTVRPPAVFDVGDIDPFGTASNSSKVASSTVPPQQMARQTPSTIQEESEFEEPAPRSIKTFGAPPPLPPIPAQVARLAARPREMVVLEIAQSHAEKQALTEVPSLTDIQIRRILEWRKGQARAEAEAEAEQILRSELPAGLLIDLEVDNEAPAPEGSARAECPKAEGHPEAVSQLVGLEFPGTEGDTVSEGGRRKRSSWDDLKRWNVNAVDEGSG</sequence>
<feature type="compositionally biased region" description="Polar residues" evidence="1">
    <location>
        <begin position="361"/>
        <end position="386"/>
    </location>
</feature>
<comment type="caution">
    <text evidence="2">The sequence shown here is derived from an EMBL/GenBank/DDBJ whole genome shotgun (WGS) entry which is preliminary data.</text>
</comment>
<feature type="compositionally biased region" description="Basic residues" evidence="1">
    <location>
        <begin position="1"/>
        <end position="18"/>
    </location>
</feature>
<feature type="region of interest" description="Disordered" evidence="1">
    <location>
        <begin position="493"/>
        <end position="537"/>
    </location>
</feature>
<evidence type="ECO:0000256" key="1">
    <source>
        <dbReference type="SAM" id="MobiDB-lite"/>
    </source>
</evidence>
<gene>
    <name evidence="2" type="ORF">TWF730_009586</name>
</gene>
<keyword evidence="3" id="KW-1185">Reference proteome</keyword>
<evidence type="ECO:0000313" key="3">
    <source>
        <dbReference type="Proteomes" id="UP001373714"/>
    </source>
</evidence>
<reference evidence="2 3" key="1">
    <citation type="submission" date="2019-10" db="EMBL/GenBank/DDBJ databases">
        <authorList>
            <person name="Palmer J.M."/>
        </authorList>
    </citation>
    <scope>NUCLEOTIDE SEQUENCE [LARGE SCALE GENOMIC DNA]</scope>
    <source>
        <strain evidence="2 3">TWF730</strain>
    </source>
</reference>